<dbReference type="KEGG" id="nsm:JO391_19590"/>
<evidence type="ECO:0000313" key="3">
    <source>
        <dbReference type="Proteomes" id="UP000826300"/>
    </source>
</evidence>
<organism evidence="2 3">
    <name type="scientific">Neotabrizicola shimadae</name>
    <dbReference type="NCBI Taxonomy" id="2807096"/>
    <lineage>
        <taxon>Bacteria</taxon>
        <taxon>Pseudomonadati</taxon>
        <taxon>Pseudomonadota</taxon>
        <taxon>Alphaproteobacteria</taxon>
        <taxon>Rhodobacterales</taxon>
        <taxon>Paracoccaceae</taxon>
        <taxon>Neotabrizicola</taxon>
    </lineage>
</organism>
<sequence length="243" mass="25035">MARQSRHALPLPVLVTRPEPQASRFAADFRARLGDSVRVVLSPLMAPVFLSPPLPMAKALVLTSESAVQALPGLSGPLPRRAFCVGGRTAEAAHAAGLEAMSAEGDAAALAALILSASPEGPLLWLRGEDTAGDLAGTLARAGVRLEQAVVYRQDPQPLSPTAQALLRGPDPVIVPLFSPRTAGLFAEAAIGGTAPLHLCSMSAAVDRAASDLAVRSRTIAARPTGEALLADVEKTIRALLSA</sequence>
<dbReference type="GO" id="GO:0033014">
    <property type="term" value="P:tetrapyrrole biosynthetic process"/>
    <property type="evidence" value="ECO:0007669"/>
    <property type="project" value="InterPro"/>
</dbReference>
<accession>A0A8G0ZVY7</accession>
<proteinExistence type="predicted"/>
<dbReference type="AlphaFoldDB" id="A0A8G0ZVY7"/>
<gene>
    <name evidence="2" type="ORF">JO391_19590</name>
</gene>
<reference evidence="2" key="1">
    <citation type="submission" date="2021-02" db="EMBL/GenBank/DDBJ databases">
        <title>Rhodobacter shimadae sp. nov., an aerobic anoxygenic phototrophic bacterium isolated from a hot spring.</title>
        <authorList>
            <person name="Muramatsu S."/>
            <person name="Haruta S."/>
            <person name="Hirose S."/>
            <person name="Hanada S."/>
        </authorList>
    </citation>
    <scope>NUCLEOTIDE SEQUENCE</scope>
    <source>
        <strain evidence="2">N10</strain>
    </source>
</reference>
<protein>
    <submittedName>
        <fullName evidence="2">Uroporphyrinogen-III synthase</fullName>
    </submittedName>
</protein>
<dbReference type="EMBL" id="CP069370">
    <property type="protein sequence ID" value="QYZ69862.1"/>
    <property type="molecule type" value="Genomic_DNA"/>
</dbReference>
<keyword evidence="3" id="KW-1185">Reference proteome</keyword>
<dbReference type="SUPFAM" id="SSF69618">
    <property type="entry name" value="HemD-like"/>
    <property type="match status" value="1"/>
</dbReference>
<evidence type="ECO:0000259" key="1">
    <source>
        <dbReference type="Pfam" id="PF02602"/>
    </source>
</evidence>
<dbReference type="InterPro" id="IPR036108">
    <property type="entry name" value="4pyrrol_syn_uPrphyn_synt_sf"/>
</dbReference>
<dbReference type="Pfam" id="PF02602">
    <property type="entry name" value="HEM4"/>
    <property type="match status" value="1"/>
</dbReference>
<dbReference type="InterPro" id="IPR003754">
    <property type="entry name" value="4pyrrol_synth_uPrphyn_synth"/>
</dbReference>
<evidence type="ECO:0000313" key="2">
    <source>
        <dbReference type="EMBL" id="QYZ69862.1"/>
    </source>
</evidence>
<dbReference type="GO" id="GO:0004852">
    <property type="term" value="F:uroporphyrinogen-III synthase activity"/>
    <property type="evidence" value="ECO:0007669"/>
    <property type="project" value="InterPro"/>
</dbReference>
<dbReference type="Gene3D" id="3.40.50.10090">
    <property type="match status" value="2"/>
</dbReference>
<feature type="domain" description="Tetrapyrrole biosynthesis uroporphyrinogen III synthase" evidence="1">
    <location>
        <begin position="38"/>
        <end position="230"/>
    </location>
</feature>
<name>A0A8G0ZVY7_9RHOB</name>
<dbReference type="CDD" id="cd06578">
    <property type="entry name" value="HemD"/>
    <property type="match status" value="1"/>
</dbReference>
<dbReference type="RefSeq" id="WP_220662078.1">
    <property type="nucleotide sequence ID" value="NZ_CP069370.1"/>
</dbReference>
<dbReference type="Proteomes" id="UP000826300">
    <property type="component" value="Chromosome"/>
</dbReference>